<dbReference type="GO" id="GO:0005886">
    <property type="term" value="C:plasma membrane"/>
    <property type="evidence" value="ECO:0007669"/>
    <property type="project" value="TreeGrafter"/>
</dbReference>
<dbReference type="InterPro" id="IPR003599">
    <property type="entry name" value="Ig_sub"/>
</dbReference>
<dbReference type="Proteomes" id="UP000694558">
    <property type="component" value="Chromosome 6"/>
</dbReference>
<feature type="region of interest" description="Disordered" evidence="4">
    <location>
        <begin position="283"/>
        <end position="344"/>
    </location>
</feature>
<feature type="chain" id="PRO_5034185988" description="Immunoglobulin domain-containing protein" evidence="6">
    <location>
        <begin position="20"/>
        <end position="344"/>
    </location>
</feature>
<protein>
    <recommendedName>
        <fullName evidence="7">Immunoglobulin domain-containing protein</fullName>
    </recommendedName>
</protein>
<organism evidence="8 9">
    <name type="scientific">Scophthalmus maximus</name>
    <name type="common">Turbot</name>
    <name type="synonym">Psetta maxima</name>
    <dbReference type="NCBI Taxonomy" id="52904"/>
    <lineage>
        <taxon>Eukaryota</taxon>
        <taxon>Metazoa</taxon>
        <taxon>Chordata</taxon>
        <taxon>Craniata</taxon>
        <taxon>Vertebrata</taxon>
        <taxon>Euteleostomi</taxon>
        <taxon>Actinopterygii</taxon>
        <taxon>Neopterygii</taxon>
        <taxon>Teleostei</taxon>
        <taxon>Neoteleostei</taxon>
        <taxon>Acanthomorphata</taxon>
        <taxon>Carangaria</taxon>
        <taxon>Pleuronectiformes</taxon>
        <taxon>Pleuronectoidei</taxon>
        <taxon>Scophthalmidae</taxon>
        <taxon>Scophthalmus</taxon>
    </lineage>
</organism>
<name>A0A8D3CNL0_SCOMX</name>
<proteinExistence type="predicted"/>
<comment type="subcellular location">
    <subcellularLocation>
        <location evidence="1">Membrane</location>
    </subcellularLocation>
</comment>
<feature type="signal peptide" evidence="6">
    <location>
        <begin position="1"/>
        <end position="19"/>
    </location>
</feature>
<keyword evidence="5" id="KW-1133">Transmembrane helix</keyword>
<evidence type="ECO:0000313" key="9">
    <source>
        <dbReference type="Proteomes" id="UP000694558"/>
    </source>
</evidence>
<dbReference type="PANTHER" id="PTHR11860">
    <property type="entry name" value="POLYMERIC-IMMUNOGLOBULIN RECEPTOR"/>
    <property type="match status" value="1"/>
</dbReference>
<dbReference type="PROSITE" id="PS51257">
    <property type="entry name" value="PROKAR_LIPOPROTEIN"/>
    <property type="match status" value="1"/>
</dbReference>
<reference evidence="8" key="1">
    <citation type="submission" date="2023-05" db="EMBL/GenBank/DDBJ databases">
        <title>High-quality long-read genome of Scophthalmus maximus.</title>
        <authorList>
            <person name="Lien S."/>
            <person name="Martinez P."/>
        </authorList>
    </citation>
    <scope>NUCLEOTIDE SEQUENCE [LARGE SCALE GENOMIC DNA]</scope>
</reference>
<dbReference type="PANTHER" id="PTHR11860:SF118">
    <property type="entry name" value="CMRF35-LIKE MOLECULE 3-RELATED"/>
    <property type="match status" value="1"/>
</dbReference>
<dbReference type="Ensembl" id="ENSSMAT00000070051.1">
    <property type="protein sequence ID" value="ENSSMAP00000048868.1"/>
    <property type="gene ID" value="ENSSMAG00000017530.2"/>
</dbReference>
<evidence type="ECO:0000256" key="3">
    <source>
        <dbReference type="ARBA" id="ARBA00023136"/>
    </source>
</evidence>
<dbReference type="GO" id="GO:0004888">
    <property type="term" value="F:transmembrane signaling receptor activity"/>
    <property type="evidence" value="ECO:0007669"/>
    <property type="project" value="TreeGrafter"/>
</dbReference>
<evidence type="ECO:0000256" key="2">
    <source>
        <dbReference type="ARBA" id="ARBA00022692"/>
    </source>
</evidence>
<evidence type="ECO:0000259" key="7">
    <source>
        <dbReference type="SMART" id="SM00409"/>
    </source>
</evidence>
<dbReference type="SUPFAM" id="SSF48726">
    <property type="entry name" value="Immunoglobulin"/>
    <property type="match status" value="2"/>
</dbReference>
<dbReference type="Gene3D" id="2.60.40.10">
    <property type="entry name" value="Immunoglobulins"/>
    <property type="match status" value="2"/>
</dbReference>
<feature type="domain" description="Immunoglobulin" evidence="7">
    <location>
        <begin position="119"/>
        <end position="211"/>
    </location>
</feature>
<gene>
    <name evidence="8" type="primary">LOC118309596</name>
</gene>
<evidence type="ECO:0000313" key="8">
    <source>
        <dbReference type="Ensembl" id="ENSSMAP00000048868.1"/>
    </source>
</evidence>
<evidence type="ECO:0000256" key="5">
    <source>
        <dbReference type="SAM" id="Phobius"/>
    </source>
</evidence>
<evidence type="ECO:0000256" key="1">
    <source>
        <dbReference type="ARBA" id="ARBA00004370"/>
    </source>
</evidence>
<accession>A0A8D3CNL0</accession>
<sequence length="344" mass="38290">MMKSFLLLIILSLITGCEAREEDRCQGGWVEFTCKYPKEKEKYQTIKVVSPSKVSIESSRQNEWVDDGKLSLYHNTSDRSVRVVVKSLTRSDLGKYRCKFDQRQTETNLKLKHARCQTPRTESATEKTTHTITCDFSGKLKKREKFLCKEEGSGCVEIQSTGRFTLTTSRRRLDVSVSSVSSQDAGVYWCGLRSEDKNSRTGLGRIQLQVQKATWLPGVIFGVVSAAVSVLVFVLIYRRYKGSKTTINEDAQSEDHGYAEIEECPQKSHSGTGEKTLYVTANFPTNPSAFTHPPDVQSQRGSGDVSGDTSYNVGGHDQRPASSTVNQPSSSSENPPSFSNDSLH</sequence>
<dbReference type="InterPro" id="IPR013783">
    <property type="entry name" value="Ig-like_fold"/>
</dbReference>
<dbReference type="AlphaFoldDB" id="A0A8D3CNL0"/>
<feature type="compositionally biased region" description="Polar residues" evidence="4">
    <location>
        <begin position="296"/>
        <end position="312"/>
    </location>
</feature>
<keyword evidence="2 5" id="KW-0812">Transmembrane</keyword>
<feature type="compositionally biased region" description="Low complexity" evidence="4">
    <location>
        <begin position="326"/>
        <end position="344"/>
    </location>
</feature>
<keyword evidence="6" id="KW-0732">Signal</keyword>
<evidence type="ECO:0000256" key="4">
    <source>
        <dbReference type="SAM" id="MobiDB-lite"/>
    </source>
</evidence>
<evidence type="ECO:0000256" key="6">
    <source>
        <dbReference type="SAM" id="SignalP"/>
    </source>
</evidence>
<feature type="transmembrane region" description="Helical" evidence="5">
    <location>
        <begin position="215"/>
        <end position="237"/>
    </location>
</feature>
<dbReference type="SMART" id="SM00409">
    <property type="entry name" value="IG"/>
    <property type="match status" value="2"/>
</dbReference>
<dbReference type="InterPro" id="IPR050671">
    <property type="entry name" value="CD300_family_receptors"/>
</dbReference>
<dbReference type="InterPro" id="IPR036179">
    <property type="entry name" value="Ig-like_dom_sf"/>
</dbReference>
<feature type="domain" description="Immunoglobulin" evidence="7">
    <location>
        <begin position="19"/>
        <end position="112"/>
    </location>
</feature>
<dbReference type="GeneTree" id="ENSGT00720000109813"/>
<reference evidence="8" key="2">
    <citation type="submission" date="2025-08" db="UniProtKB">
        <authorList>
            <consortium name="Ensembl"/>
        </authorList>
    </citation>
    <scope>IDENTIFICATION</scope>
</reference>
<keyword evidence="3 5" id="KW-0472">Membrane</keyword>